<feature type="non-terminal residue" evidence="3">
    <location>
        <position position="1"/>
    </location>
</feature>
<dbReference type="Gene3D" id="3.40.50.1980">
    <property type="entry name" value="Nitrogenase molybdenum iron protein domain"/>
    <property type="match status" value="1"/>
</dbReference>
<evidence type="ECO:0000259" key="2">
    <source>
        <dbReference type="PROSITE" id="PS50983"/>
    </source>
</evidence>
<dbReference type="SUPFAM" id="SSF53807">
    <property type="entry name" value="Helical backbone' metal receptor"/>
    <property type="match status" value="1"/>
</dbReference>
<dbReference type="InterPro" id="IPR002491">
    <property type="entry name" value="ABC_transptr_periplasmic_BD"/>
</dbReference>
<evidence type="ECO:0000313" key="3">
    <source>
        <dbReference type="EMBL" id="HIX00760.1"/>
    </source>
</evidence>
<accession>A0A9D2A9A9</accession>
<gene>
    <name evidence="3" type="ORF">H9871_11545</name>
</gene>
<dbReference type="InterPro" id="IPR050902">
    <property type="entry name" value="ABC_Transporter_SBP"/>
</dbReference>
<reference evidence="3" key="1">
    <citation type="journal article" date="2021" name="PeerJ">
        <title>Extensive microbial diversity within the chicken gut microbiome revealed by metagenomics and culture.</title>
        <authorList>
            <person name="Gilroy R."/>
            <person name="Ravi A."/>
            <person name="Getino M."/>
            <person name="Pursley I."/>
            <person name="Horton D.L."/>
            <person name="Alikhan N.F."/>
            <person name="Baker D."/>
            <person name="Gharbi K."/>
            <person name="Hall N."/>
            <person name="Watson M."/>
            <person name="Adriaenssens E.M."/>
            <person name="Foster-Nyarko E."/>
            <person name="Jarju S."/>
            <person name="Secka A."/>
            <person name="Antonio M."/>
            <person name="Oren A."/>
            <person name="Chaudhuri R.R."/>
            <person name="La Ragione R."/>
            <person name="Hildebrand F."/>
            <person name="Pallen M.J."/>
        </authorList>
    </citation>
    <scope>NUCLEOTIDE SEQUENCE</scope>
    <source>
        <strain evidence="3">ChiHejej3B27-3195</strain>
    </source>
</reference>
<reference evidence="3" key="2">
    <citation type="submission" date="2021-04" db="EMBL/GenBank/DDBJ databases">
        <authorList>
            <person name="Gilroy R."/>
        </authorList>
    </citation>
    <scope>NUCLEOTIDE SEQUENCE</scope>
    <source>
        <strain evidence="3">ChiHejej3B27-3195</strain>
    </source>
</reference>
<comment type="caution">
    <text evidence="3">The sequence shown here is derived from an EMBL/GenBank/DDBJ whole genome shotgun (WGS) entry which is preliminary data.</text>
</comment>
<evidence type="ECO:0000256" key="1">
    <source>
        <dbReference type="ARBA" id="ARBA00008814"/>
    </source>
</evidence>
<dbReference type="PANTHER" id="PTHR30535">
    <property type="entry name" value="VITAMIN B12-BINDING PROTEIN"/>
    <property type="match status" value="1"/>
</dbReference>
<feature type="domain" description="Fe/B12 periplasmic-binding" evidence="2">
    <location>
        <begin position="1"/>
        <end position="168"/>
    </location>
</feature>
<dbReference type="Proteomes" id="UP000824151">
    <property type="component" value="Unassembled WGS sequence"/>
</dbReference>
<dbReference type="PANTHER" id="PTHR30535:SF34">
    <property type="entry name" value="MOLYBDATE-BINDING PROTEIN MOLA"/>
    <property type="match status" value="1"/>
</dbReference>
<comment type="similarity">
    <text evidence="1">Belongs to the bacterial solute-binding protein 8 family.</text>
</comment>
<organism evidence="3 4">
    <name type="scientific">Candidatus Nesterenkonia stercoripullorum</name>
    <dbReference type="NCBI Taxonomy" id="2838701"/>
    <lineage>
        <taxon>Bacteria</taxon>
        <taxon>Bacillati</taxon>
        <taxon>Actinomycetota</taxon>
        <taxon>Actinomycetes</taxon>
        <taxon>Micrococcales</taxon>
        <taxon>Micrococcaceae</taxon>
        <taxon>Nesterenkonia</taxon>
    </lineage>
</organism>
<protein>
    <submittedName>
        <fullName evidence="3">ABC transporter substrate-binding protein</fullName>
    </submittedName>
</protein>
<dbReference type="Pfam" id="PF01497">
    <property type="entry name" value="Peripla_BP_2"/>
    <property type="match status" value="1"/>
</dbReference>
<dbReference type="EMBL" id="DXGD01000429">
    <property type="protein sequence ID" value="HIX00760.1"/>
    <property type="molecule type" value="Genomic_DNA"/>
</dbReference>
<dbReference type="AlphaFoldDB" id="A0A9D2A9A9"/>
<dbReference type="PROSITE" id="PS50983">
    <property type="entry name" value="FE_B12_PBP"/>
    <property type="match status" value="1"/>
</dbReference>
<name>A0A9D2A9A9_9MICC</name>
<evidence type="ECO:0000313" key="4">
    <source>
        <dbReference type="Proteomes" id="UP000824151"/>
    </source>
</evidence>
<sequence length="168" mass="17783">YGEIFQRQDEAADLTAQLRDRVAQVEDAAPGQGRSAAVLYPSGGGADYAYGRGSMAHPQLQAAGLKNVFDDVEDRVFEVQAEELVARDPDVLILLYQGSADGAAAEGNSAGQAPDSISELITDMPGAESMTAVQEDEVYAHLFNFTEPASPLTVDGLELIAEYAEEGS</sequence>
<proteinExistence type="inferred from homology"/>